<dbReference type="FunFam" id="3.60.40.10:FF:000016">
    <property type="entry name" value="Protein phosphatase 2C"/>
    <property type="match status" value="1"/>
</dbReference>
<dbReference type="InterPro" id="IPR001932">
    <property type="entry name" value="PPM-type_phosphatase-like_dom"/>
</dbReference>
<dbReference type="GO" id="GO:0003677">
    <property type="term" value="F:DNA binding"/>
    <property type="evidence" value="ECO:0007669"/>
    <property type="project" value="InterPro"/>
</dbReference>
<dbReference type="Pfam" id="PF00481">
    <property type="entry name" value="PP2C"/>
    <property type="match status" value="1"/>
</dbReference>
<dbReference type="PROSITE" id="PS51746">
    <property type="entry name" value="PPM_2"/>
    <property type="match status" value="1"/>
</dbReference>
<comment type="similarity">
    <text evidence="3 12">Belongs to the PP2C family.</text>
</comment>
<dbReference type="SMART" id="SM00332">
    <property type="entry name" value="PP2Cc"/>
    <property type="match status" value="1"/>
</dbReference>
<feature type="compositionally biased region" description="Low complexity" evidence="13">
    <location>
        <begin position="709"/>
        <end position="720"/>
    </location>
</feature>
<evidence type="ECO:0000259" key="14">
    <source>
        <dbReference type="PROSITE" id="PS51746"/>
    </source>
</evidence>
<dbReference type="Proteomes" id="UP000078240">
    <property type="component" value="Unassembled WGS sequence"/>
</dbReference>
<evidence type="ECO:0000256" key="5">
    <source>
        <dbReference type="ARBA" id="ARBA00022723"/>
    </source>
</evidence>
<feature type="compositionally biased region" description="Basic and acidic residues" evidence="13">
    <location>
        <begin position="723"/>
        <end position="734"/>
    </location>
</feature>
<keyword evidence="7 12" id="KW-0904">Protein phosphatase</keyword>
<comment type="catalytic activity">
    <reaction evidence="10">
        <text>O-phospho-L-threonyl-[protein] + H2O = L-threonyl-[protein] + phosphate</text>
        <dbReference type="Rhea" id="RHEA:47004"/>
        <dbReference type="Rhea" id="RHEA-COMP:11060"/>
        <dbReference type="Rhea" id="RHEA-COMP:11605"/>
        <dbReference type="ChEBI" id="CHEBI:15377"/>
        <dbReference type="ChEBI" id="CHEBI:30013"/>
        <dbReference type="ChEBI" id="CHEBI:43474"/>
        <dbReference type="ChEBI" id="CHEBI:61977"/>
        <dbReference type="EC" id="3.1.3.16"/>
    </reaction>
    <physiologicalReaction direction="left-to-right" evidence="10">
        <dbReference type="Rhea" id="RHEA:47005"/>
    </physiologicalReaction>
</comment>
<dbReference type="Pfam" id="PF04082">
    <property type="entry name" value="Fungal_trans"/>
    <property type="match status" value="1"/>
</dbReference>
<feature type="compositionally biased region" description="Acidic residues" evidence="13">
    <location>
        <begin position="679"/>
        <end position="695"/>
    </location>
</feature>
<accession>A0A179G9T6</accession>
<dbReference type="GO" id="GO:0006351">
    <property type="term" value="P:DNA-templated transcription"/>
    <property type="evidence" value="ECO:0007669"/>
    <property type="project" value="InterPro"/>
</dbReference>
<feature type="compositionally biased region" description="Polar residues" evidence="13">
    <location>
        <begin position="698"/>
        <end position="708"/>
    </location>
</feature>
<dbReference type="Gene3D" id="3.60.40.10">
    <property type="entry name" value="PPM-type phosphatase domain"/>
    <property type="match status" value="1"/>
</dbReference>
<dbReference type="CDD" id="cd12148">
    <property type="entry name" value="fungal_TF_MHR"/>
    <property type="match status" value="1"/>
</dbReference>
<evidence type="ECO:0000313" key="15">
    <source>
        <dbReference type="EMBL" id="OAQ74575.1"/>
    </source>
</evidence>
<evidence type="ECO:0000256" key="4">
    <source>
        <dbReference type="ARBA" id="ARBA00013081"/>
    </source>
</evidence>
<name>A0A179G9T6_PURLI</name>
<dbReference type="InterPro" id="IPR000222">
    <property type="entry name" value="PP2C_BS"/>
</dbReference>
<evidence type="ECO:0000313" key="16">
    <source>
        <dbReference type="Proteomes" id="UP000078240"/>
    </source>
</evidence>
<feature type="domain" description="PPM-type phosphatase" evidence="14">
    <location>
        <begin position="328"/>
        <end position="600"/>
    </location>
</feature>
<dbReference type="GO" id="GO:0004722">
    <property type="term" value="F:protein serine/threonine phosphatase activity"/>
    <property type="evidence" value="ECO:0007669"/>
    <property type="project" value="UniProtKB-EC"/>
</dbReference>
<dbReference type="EMBL" id="LSBH01000009">
    <property type="protein sequence ID" value="OAQ74575.1"/>
    <property type="molecule type" value="Genomic_DNA"/>
</dbReference>
<keyword evidence="9" id="KW-0539">Nucleus</keyword>
<keyword evidence="8" id="KW-0464">Manganese</keyword>
<dbReference type="PANTHER" id="PTHR13832:SF565">
    <property type="entry name" value="AT28366P-RELATED"/>
    <property type="match status" value="1"/>
</dbReference>
<comment type="caution">
    <text evidence="15">The sequence shown here is derived from an EMBL/GenBank/DDBJ whole genome shotgun (WGS) entry which is preliminary data.</text>
</comment>
<evidence type="ECO:0000256" key="12">
    <source>
        <dbReference type="RuleBase" id="RU003465"/>
    </source>
</evidence>
<dbReference type="PANTHER" id="PTHR13832">
    <property type="entry name" value="PROTEIN PHOSPHATASE 2C"/>
    <property type="match status" value="1"/>
</dbReference>
<dbReference type="InterPro" id="IPR015655">
    <property type="entry name" value="PP2C"/>
</dbReference>
<evidence type="ECO:0000256" key="7">
    <source>
        <dbReference type="ARBA" id="ARBA00022912"/>
    </source>
</evidence>
<dbReference type="InterPro" id="IPR007219">
    <property type="entry name" value="XnlR_reg_dom"/>
</dbReference>
<proteinExistence type="inferred from homology"/>
<organism evidence="15 16">
    <name type="scientific">Purpureocillium lilacinum</name>
    <name type="common">Paecilomyces lilacinus</name>
    <dbReference type="NCBI Taxonomy" id="33203"/>
    <lineage>
        <taxon>Eukaryota</taxon>
        <taxon>Fungi</taxon>
        <taxon>Dikarya</taxon>
        <taxon>Ascomycota</taxon>
        <taxon>Pezizomycotina</taxon>
        <taxon>Sordariomycetes</taxon>
        <taxon>Hypocreomycetidae</taxon>
        <taxon>Hypocreales</taxon>
        <taxon>Ophiocordycipitaceae</taxon>
        <taxon>Purpureocillium</taxon>
    </lineage>
</organism>
<reference evidence="15 16" key="1">
    <citation type="submission" date="2016-01" db="EMBL/GenBank/DDBJ databases">
        <title>Biosynthesis of antibiotic leucinostatins and their inhibition on Phytophthora in bio-control Purpureocillium lilacinum.</title>
        <authorList>
            <person name="Wang G."/>
            <person name="Liu Z."/>
            <person name="Lin R."/>
            <person name="Li E."/>
            <person name="Mao Z."/>
            <person name="Ling J."/>
            <person name="Yin W."/>
            <person name="Xie B."/>
        </authorList>
    </citation>
    <scope>NUCLEOTIDE SEQUENCE [LARGE SCALE GENOMIC DNA]</scope>
    <source>
        <strain evidence="15">PLBJ-1</strain>
    </source>
</reference>
<evidence type="ECO:0000256" key="13">
    <source>
        <dbReference type="SAM" id="MobiDB-lite"/>
    </source>
</evidence>
<evidence type="ECO:0000256" key="11">
    <source>
        <dbReference type="ARBA" id="ARBA00074087"/>
    </source>
</evidence>
<comment type="cofactor">
    <cofactor evidence="2">
        <name>Mg(2+)</name>
        <dbReference type="ChEBI" id="CHEBI:18420"/>
    </cofactor>
</comment>
<dbReference type="SMART" id="SM00906">
    <property type="entry name" value="Fungal_trans"/>
    <property type="match status" value="1"/>
</dbReference>
<dbReference type="InterPro" id="IPR036457">
    <property type="entry name" value="PPM-type-like_dom_sf"/>
</dbReference>
<keyword evidence="6 12" id="KW-0378">Hydrolase</keyword>
<evidence type="ECO:0000256" key="9">
    <source>
        <dbReference type="ARBA" id="ARBA00023242"/>
    </source>
</evidence>
<gene>
    <name evidence="15" type="ORF">VFPBJ_09870</name>
</gene>
<dbReference type="SMART" id="SM00331">
    <property type="entry name" value="PP2C_SIG"/>
    <property type="match status" value="1"/>
</dbReference>
<sequence length="752" mass="82428">MVGLPVMDIATNEESRAYPLSWGSSGFDDPANFTDLPSADHALYLINGLKFHVGQLYHLYDESHFMKPFHDFYSAPAEVARENRIWYVQFLTLLGLAKALVVQPSRQGAVLPGTDLFLRAMSLLPDTPYLFSDALTSVETLCAISIYLQCADLRNSAYIHDVSLTTSEIGTALRVAVTFGLHRERPTQDWGPSITERCQRVWWTVYVLDRTFSSSMGVPISIQDADITTTMPSRDGARDSMTLYVHVKLSNLISEVVNKVYGAEGRLRSSFLPCVHKVLERIASIASDLNACFPLSYDGSDGGISRVSSHLHLFYHQTSDKGEDDRLIYGLSAMQGWRISMEDSHTAVLDLGNPNSTDPKKHPDHLSFFGVFDGHGGDKVALFAGENIHKIIAKQDSFKNGDYSRGLQDGFLATDRAILNDPKYEEEVSGCTACVSLIAGNKLYVANAGDSRGVLGIKGRAKPMSQDHKPQLEAEKNRITAAGGFVDFGRVNGNLALSRAIGDFEFKKSADLSPENQIVTAFPDVDSHDLTDEDEFLVLACDGIWDCQSSQAVVEFVRRGIAAKQDLDKICENMMDNCLASNSETGGVGCDNMTMVIIGFLHGKTKEEWYEEIARRVANGDGPCAPPEYAEFRGPGVHHNYEDSDSGYEMDAENKGKSFGVGGYRGRIIFLGDGTEVLTDSDDTEMFDNTDEDKDLESQVSKNASTDGSSAPQPASEASATETKPETEAAKPSESETAPSKQEKSESEDKKD</sequence>
<evidence type="ECO:0000256" key="6">
    <source>
        <dbReference type="ARBA" id="ARBA00022801"/>
    </source>
</evidence>
<feature type="region of interest" description="Disordered" evidence="13">
    <location>
        <begin position="678"/>
        <end position="752"/>
    </location>
</feature>
<dbReference type="EC" id="3.1.3.16" evidence="4"/>
<feature type="compositionally biased region" description="Basic and acidic residues" evidence="13">
    <location>
        <begin position="741"/>
        <end position="752"/>
    </location>
</feature>
<evidence type="ECO:0000256" key="8">
    <source>
        <dbReference type="ARBA" id="ARBA00023211"/>
    </source>
</evidence>
<evidence type="ECO:0000256" key="3">
    <source>
        <dbReference type="ARBA" id="ARBA00006702"/>
    </source>
</evidence>
<dbReference type="SUPFAM" id="SSF81606">
    <property type="entry name" value="PP2C-like"/>
    <property type="match status" value="1"/>
</dbReference>
<dbReference type="PROSITE" id="PS01032">
    <property type="entry name" value="PPM_1"/>
    <property type="match status" value="1"/>
</dbReference>
<dbReference type="CDD" id="cd00143">
    <property type="entry name" value="PP2Cc"/>
    <property type="match status" value="1"/>
</dbReference>
<keyword evidence="5" id="KW-0479">Metal-binding</keyword>
<comment type="cofactor">
    <cofactor evidence="1">
        <name>Mn(2+)</name>
        <dbReference type="ChEBI" id="CHEBI:29035"/>
    </cofactor>
</comment>
<evidence type="ECO:0000256" key="2">
    <source>
        <dbReference type="ARBA" id="ARBA00001946"/>
    </source>
</evidence>
<dbReference type="AlphaFoldDB" id="A0A179G9T6"/>
<evidence type="ECO:0000256" key="10">
    <source>
        <dbReference type="ARBA" id="ARBA00048832"/>
    </source>
</evidence>
<evidence type="ECO:0000256" key="1">
    <source>
        <dbReference type="ARBA" id="ARBA00001936"/>
    </source>
</evidence>
<protein>
    <recommendedName>
        <fullName evidence="11">Protein phosphatase 2C homolog 2</fullName>
        <ecNumber evidence="4">3.1.3.16</ecNumber>
    </recommendedName>
</protein>
<dbReference type="GO" id="GO:0008270">
    <property type="term" value="F:zinc ion binding"/>
    <property type="evidence" value="ECO:0007669"/>
    <property type="project" value="InterPro"/>
</dbReference>